<dbReference type="AlphaFoldDB" id="A0A317XSY8"/>
<dbReference type="EMBL" id="KZ819191">
    <property type="protein sequence ID" value="PWZ01000.1"/>
    <property type="molecule type" value="Genomic_DNA"/>
</dbReference>
<sequence length="82" mass="9023">MTFMTVSHIRIPTLHPRRISSMILALTALHPAKSQFYLRSTVIATEPPISTMASSLSWPLALHSPFTEAVETSGLPHSLARL</sequence>
<dbReference type="InParanoid" id="A0A317XSY8"/>
<proteinExistence type="predicted"/>
<organism evidence="1 2">
    <name type="scientific">Testicularia cyperi</name>
    <dbReference type="NCBI Taxonomy" id="1882483"/>
    <lineage>
        <taxon>Eukaryota</taxon>
        <taxon>Fungi</taxon>
        <taxon>Dikarya</taxon>
        <taxon>Basidiomycota</taxon>
        <taxon>Ustilaginomycotina</taxon>
        <taxon>Ustilaginomycetes</taxon>
        <taxon>Ustilaginales</taxon>
        <taxon>Anthracoideaceae</taxon>
        <taxon>Testicularia</taxon>
    </lineage>
</organism>
<evidence type="ECO:0000313" key="1">
    <source>
        <dbReference type="EMBL" id="PWZ01000.1"/>
    </source>
</evidence>
<name>A0A317XSY8_9BASI</name>
<gene>
    <name evidence="1" type="ORF">BCV70DRAFT_87439</name>
</gene>
<protein>
    <submittedName>
        <fullName evidence="1">Uncharacterized protein</fullName>
    </submittedName>
</protein>
<reference evidence="1 2" key="1">
    <citation type="journal article" date="2018" name="Mol. Biol. Evol.">
        <title>Broad Genomic Sampling Reveals a Smut Pathogenic Ancestry of the Fungal Clade Ustilaginomycotina.</title>
        <authorList>
            <person name="Kijpornyongpan T."/>
            <person name="Mondo S.J."/>
            <person name="Barry K."/>
            <person name="Sandor L."/>
            <person name="Lee J."/>
            <person name="Lipzen A."/>
            <person name="Pangilinan J."/>
            <person name="LaButti K."/>
            <person name="Hainaut M."/>
            <person name="Henrissat B."/>
            <person name="Grigoriev I.V."/>
            <person name="Spatafora J.W."/>
            <person name="Aime M.C."/>
        </authorList>
    </citation>
    <scope>NUCLEOTIDE SEQUENCE [LARGE SCALE GENOMIC DNA]</scope>
    <source>
        <strain evidence="1 2">MCA 3645</strain>
    </source>
</reference>
<evidence type="ECO:0000313" key="2">
    <source>
        <dbReference type="Proteomes" id="UP000246740"/>
    </source>
</evidence>
<accession>A0A317XSY8</accession>
<dbReference type="Proteomes" id="UP000246740">
    <property type="component" value="Unassembled WGS sequence"/>
</dbReference>
<keyword evidence="2" id="KW-1185">Reference proteome</keyword>